<evidence type="ECO:0000313" key="2">
    <source>
        <dbReference type="EMBL" id="MED6224169.1"/>
    </source>
</evidence>
<dbReference type="EMBL" id="JASCZI010273072">
    <property type="protein sequence ID" value="MED6224169.1"/>
    <property type="molecule type" value="Genomic_DNA"/>
</dbReference>
<feature type="region of interest" description="Disordered" evidence="1">
    <location>
        <begin position="87"/>
        <end position="110"/>
    </location>
</feature>
<organism evidence="2 3">
    <name type="scientific">Stylosanthes scabra</name>
    <dbReference type="NCBI Taxonomy" id="79078"/>
    <lineage>
        <taxon>Eukaryota</taxon>
        <taxon>Viridiplantae</taxon>
        <taxon>Streptophyta</taxon>
        <taxon>Embryophyta</taxon>
        <taxon>Tracheophyta</taxon>
        <taxon>Spermatophyta</taxon>
        <taxon>Magnoliopsida</taxon>
        <taxon>eudicotyledons</taxon>
        <taxon>Gunneridae</taxon>
        <taxon>Pentapetalae</taxon>
        <taxon>rosids</taxon>
        <taxon>fabids</taxon>
        <taxon>Fabales</taxon>
        <taxon>Fabaceae</taxon>
        <taxon>Papilionoideae</taxon>
        <taxon>50 kb inversion clade</taxon>
        <taxon>dalbergioids sensu lato</taxon>
        <taxon>Dalbergieae</taxon>
        <taxon>Pterocarpus clade</taxon>
        <taxon>Stylosanthes</taxon>
    </lineage>
</organism>
<keyword evidence="3" id="KW-1185">Reference proteome</keyword>
<dbReference type="Proteomes" id="UP001341840">
    <property type="component" value="Unassembled WGS sequence"/>
</dbReference>
<name>A0ABU6ZQG1_9FABA</name>
<reference evidence="2 3" key="1">
    <citation type="journal article" date="2023" name="Plants (Basel)">
        <title>Bridging the Gap: Combining Genomics and Transcriptomics Approaches to Understand Stylosanthes scabra, an Orphan Legume from the Brazilian Caatinga.</title>
        <authorList>
            <person name="Ferreira-Neto J.R.C."/>
            <person name="da Silva M.D."/>
            <person name="Binneck E."/>
            <person name="de Melo N.F."/>
            <person name="da Silva R.H."/>
            <person name="de Melo A.L.T.M."/>
            <person name="Pandolfi V."/>
            <person name="Bustamante F.O."/>
            <person name="Brasileiro-Vidal A.C."/>
            <person name="Benko-Iseppon A.M."/>
        </authorList>
    </citation>
    <scope>NUCLEOTIDE SEQUENCE [LARGE SCALE GENOMIC DNA]</scope>
    <source>
        <tissue evidence="2">Leaves</tissue>
    </source>
</reference>
<gene>
    <name evidence="2" type="ORF">PIB30_081321</name>
</gene>
<evidence type="ECO:0000256" key="1">
    <source>
        <dbReference type="SAM" id="MobiDB-lite"/>
    </source>
</evidence>
<protein>
    <submittedName>
        <fullName evidence="2">Uncharacterized protein</fullName>
    </submittedName>
</protein>
<feature type="compositionally biased region" description="Polar residues" evidence="1">
    <location>
        <begin position="87"/>
        <end position="100"/>
    </location>
</feature>
<evidence type="ECO:0000313" key="3">
    <source>
        <dbReference type="Proteomes" id="UP001341840"/>
    </source>
</evidence>
<sequence length="175" mass="20047">MNTREPQTKLVCDAWNASSSNGAVAGELNMCARFWLFVNISHSNPDLLVFDPEIERTLRRARQVWRRIEFENFLRSQTENLAAENISVQSSDSDSDTNFGTEKVFSPTRTSTSTMGNLPWMTLKQLDFEQKENFELKSGLINLLPRFHGMPGEDPIKHLRDFDVICTTTRRTGVM</sequence>
<comment type="caution">
    <text evidence="2">The sequence shown here is derived from an EMBL/GenBank/DDBJ whole genome shotgun (WGS) entry which is preliminary data.</text>
</comment>
<proteinExistence type="predicted"/>
<accession>A0ABU6ZQG1</accession>